<dbReference type="AlphaFoldDB" id="A0A1D1XCW5"/>
<evidence type="ECO:0000256" key="1">
    <source>
        <dbReference type="SAM" id="MobiDB-lite"/>
    </source>
</evidence>
<gene>
    <name evidence="2" type="primary">POLR_7</name>
    <name evidence="2" type="ORF">g.112983</name>
</gene>
<reference evidence="2" key="1">
    <citation type="submission" date="2015-07" db="EMBL/GenBank/DDBJ databases">
        <title>Transcriptome Assembly of Anthurium amnicola.</title>
        <authorList>
            <person name="Suzuki J."/>
        </authorList>
    </citation>
    <scope>NUCLEOTIDE SEQUENCE</scope>
</reference>
<sequence length="118" mass="12434">LGQRGVWSFADVGMAAASAGHLRRLPSLLASTISAPHQDAGVTSDVGERRSSPRPIPSLLENRSEHWQVFLSMAAAAVLKNSSAAATAAVLKNSSANALLPFGDCHHCPHLFPGKQQR</sequence>
<feature type="region of interest" description="Disordered" evidence="1">
    <location>
        <begin position="36"/>
        <end position="57"/>
    </location>
</feature>
<organism evidence="2">
    <name type="scientific">Anthurium amnicola</name>
    <dbReference type="NCBI Taxonomy" id="1678845"/>
    <lineage>
        <taxon>Eukaryota</taxon>
        <taxon>Viridiplantae</taxon>
        <taxon>Streptophyta</taxon>
        <taxon>Embryophyta</taxon>
        <taxon>Tracheophyta</taxon>
        <taxon>Spermatophyta</taxon>
        <taxon>Magnoliopsida</taxon>
        <taxon>Liliopsida</taxon>
        <taxon>Araceae</taxon>
        <taxon>Pothoideae</taxon>
        <taxon>Potheae</taxon>
        <taxon>Anthurium</taxon>
    </lineage>
</organism>
<name>A0A1D1XCW5_9ARAE</name>
<protein>
    <submittedName>
        <fullName evidence="2">RNA replicase polyprotein</fullName>
    </submittedName>
</protein>
<proteinExistence type="predicted"/>
<feature type="non-terminal residue" evidence="2">
    <location>
        <position position="1"/>
    </location>
</feature>
<evidence type="ECO:0000313" key="2">
    <source>
        <dbReference type="EMBL" id="JAT40250.1"/>
    </source>
</evidence>
<accession>A0A1D1XCW5</accession>
<dbReference type="EMBL" id="GDJX01027686">
    <property type="protein sequence ID" value="JAT40250.1"/>
    <property type="molecule type" value="Transcribed_RNA"/>
</dbReference>